<comment type="caution">
    <text evidence="2">The sequence shown here is derived from an EMBL/GenBank/DDBJ whole genome shotgun (WGS) entry which is preliminary data.</text>
</comment>
<name>A0A0B0I6C8_9BACI</name>
<dbReference type="RefSeq" id="WP_034633736.1">
    <property type="nucleotide sequence ID" value="NZ_JRJU01000055.1"/>
</dbReference>
<sequence>MGNLLKTEWYKLKKDRSFRFLTWMLLAIAVLFPLIEFDNGGPSLPMVKDYYLDSVLGTHSNIVKLIPSILAGFFISSEYSMGTMKSIVSSGNSRVRIYFAKLMVFSVGTIIISLILPIFMTGASAIYFGFQGMPEWTYCLQTIGLIILYGAAFASIMAVFSILFTDSGKTIGFLLMFFIFVDWPLQVLAAKVPVFEPILYHSVFKLIYDIIVVHTLESSEVFTLVVVPIVTFFAFGALGSFIFQRKEIK</sequence>
<dbReference type="PANTHER" id="PTHR37305">
    <property type="entry name" value="INTEGRAL MEMBRANE PROTEIN-RELATED"/>
    <property type="match status" value="1"/>
</dbReference>
<dbReference type="EMBL" id="JRJU01000055">
    <property type="protein sequence ID" value="KHF38023.1"/>
    <property type="molecule type" value="Genomic_DNA"/>
</dbReference>
<keyword evidence="1" id="KW-0472">Membrane</keyword>
<dbReference type="eggNOG" id="ENOG5032U5R">
    <property type="taxonomic scope" value="Bacteria"/>
</dbReference>
<feature type="transmembrane region" description="Helical" evidence="1">
    <location>
        <begin position="102"/>
        <end position="130"/>
    </location>
</feature>
<feature type="transmembrane region" description="Helical" evidence="1">
    <location>
        <begin position="171"/>
        <end position="190"/>
    </location>
</feature>
<proteinExistence type="predicted"/>
<dbReference type="Pfam" id="PF12730">
    <property type="entry name" value="ABC2_membrane_4"/>
    <property type="match status" value="1"/>
</dbReference>
<keyword evidence="1" id="KW-0812">Transmembrane</keyword>
<dbReference type="STRING" id="333138.LQ50_23835"/>
<evidence type="ECO:0000313" key="2">
    <source>
        <dbReference type="EMBL" id="KHF38023.1"/>
    </source>
</evidence>
<organism evidence="2 3">
    <name type="scientific">Halalkalibacter okhensis</name>
    <dbReference type="NCBI Taxonomy" id="333138"/>
    <lineage>
        <taxon>Bacteria</taxon>
        <taxon>Bacillati</taxon>
        <taxon>Bacillota</taxon>
        <taxon>Bacilli</taxon>
        <taxon>Bacillales</taxon>
        <taxon>Bacillaceae</taxon>
        <taxon>Halalkalibacter</taxon>
    </lineage>
</organism>
<feature type="transmembrane region" description="Helical" evidence="1">
    <location>
        <begin position="142"/>
        <end position="164"/>
    </location>
</feature>
<reference evidence="2 3" key="1">
    <citation type="submission" date="2014-09" db="EMBL/GenBank/DDBJ databases">
        <title>Genome sequencing and annotation of Bacillus Okhensis strain Kh10-101T.</title>
        <authorList>
            <person name="Prakash J.S."/>
        </authorList>
    </citation>
    <scope>NUCLEOTIDE SEQUENCE [LARGE SCALE GENOMIC DNA]</scope>
    <source>
        <strain evidence="3">Kh10-101T</strain>
    </source>
</reference>
<gene>
    <name evidence="2" type="ORF">LQ50_23835</name>
</gene>
<feature type="transmembrane region" description="Helical" evidence="1">
    <location>
        <begin position="20"/>
        <end position="37"/>
    </location>
</feature>
<dbReference type="OrthoDB" id="2388369at2"/>
<feature type="transmembrane region" description="Helical" evidence="1">
    <location>
        <begin position="62"/>
        <end position="81"/>
    </location>
</feature>
<evidence type="ECO:0000256" key="1">
    <source>
        <dbReference type="SAM" id="Phobius"/>
    </source>
</evidence>
<dbReference type="PANTHER" id="PTHR37305:SF1">
    <property type="entry name" value="MEMBRANE PROTEIN"/>
    <property type="match status" value="1"/>
</dbReference>
<dbReference type="Proteomes" id="UP000030832">
    <property type="component" value="Unassembled WGS sequence"/>
</dbReference>
<evidence type="ECO:0000313" key="3">
    <source>
        <dbReference type="Proteomes" id="UP000030832"/>
    </source>
</evidence>
<accession>A0A0B0I6C8</accession>
<dbReference type="AlphaFoldDB" id="A0A0B0I6C8"/>
<protein>
    <submittedName>
        <fullName evidence="2">Membrane protein</fullName>
    </submittedName>
</protein>
<keyword evidence="3" id="KW-1185">Reference proteome</keyword>
<feature type="transmembrane region" description="Helical" evidence="1">
    <location>
        <begin position="221"/>
        <end position="243"/>
    </location>
</feature>
<keyword evidence="1" id="KW-1133">Transmembrane helix</keyword>